<dbReference type="AlphaFoldDB" id="A0A437JT86"/>
<keyword evidence="9" id="KW-1185">Reference proteome</keyword>
<organism evidence="8 9">
    <name type="scientific">Rubrivivax albus</name>
    <dbReference type="NCBI Taxonomy" id="2499835"/>
    <lineage>
        <taxon>Bacteria</taxon>
        <taxon>Pseudomonadati</taxon>
        <taxon>Pseudomonadota</taxon>
        <taxon>Betaproteobacteria</taxon>
        <taxon>Burkholderiales</taxon>
        <taxon>Sphaerotilaceae</taxon>
        <taxon>Rubrivivax</taxon>
    </lineage>
</organism>
<dbReference type="OrthoDB" id="9782700at2"/>
<evidence type="ECO:0000256" key="5">
    <source>
        <dbReference type="ARBA" id="ARBA00023204"/>
    </source>
</evidence>
<dbReference type="GO" id="GO:0003910">
    <property type="term" value="F:DNA ligase (ATP) activity"/>
    <property type="evidence" value="ECO:0007669"/>
    <property type="project" value="UniProtKB-EC"/>
</dbReference>
<protein>
    <submittedName>
        <fullName evidence="8">DNA ligase</fullName>
    </submittedName>
</protein>
<keyword evidence="3" id="KW-0235">DNA replication</keyword>
<comment type="caution">
    <text evidence="8">The sequence shown here is derived from an EMBL/GenBank/DDBJ whole genome shotgun (WGS) entry which is preliminary data.</text>
</comment>
<dbReference type="EMBL" id="SACT01000005">
    <property type="protein sequence ID" value="RVT50397.1"/>
    <property type="molecule type" value="Genomic_DNA"/>
</dbReference>
<accession>A0A437JT86</accession>
<evidence type="ECO:0000256" key="4">
    <source>
        <dbReference type="ARBA" id="ARBA00022763"/>
    </source>
</evidence>
<dbReference type="InterPro" id="IPR012340">
    <property type="entry name" value="NA-bd_OB-fold"/>
</dbReference>
<dbReference type="Gene3D" id="3.30.470.30">
    <property type="entry name" value="DNA ligase/mRNA capping enzyme"/>
    <property type="match status" value="1"/>
</dbReference>
<name>A0A437JT86_9BURK</name>
<evidence type="ECO:0000259" key="7">
    <source>
        <dbReference type="PROSITE" id="PS50160"/>
    </source>
</evidence>
<dbReference type="InterPro" id="IPR050326">
    <property type="entry name" value="NAD_dep_DNA_ligaseB"/>
</dbReference>
<keyword evidence="5" id="KW-0234">DNA repair</keyword>
<reference evidence="8 9" key="1">
    <citation type="submission" date="2019-01" db="EMBL/GenBank/DDBJ databases">
        <authorList>
            <person name="Chen W.-M."/>
        </authorList>
    </citation>
    <scope>NUCLEOTIDE SEQUENCE [LARGE SCALE GENOMIC DNA]</scope>
    <source>
        <strain evidence="8 9">ICH-3</strain>
    </source>
</reference>
<dbReference type="GO" id="GO:0006281">
    <property type="term" value="P:DNA repair"/>
    <property type="evidence" value="ECO:0007669"/>
    <property type="project" value="UniProtKB-KW"/>
</dbReference>
<evidence type="ECO:0000256" key="3">
    <source>
        <dbReference type="ARBA" id="ARBA00022705"/>
    </source>
</evidence>
<dbReference type="GO" id="GO:0005524">
    <property type="term" value="F:ATP binding"/>
    <property type="evidence" value="ECO:0007669"/>
    <property type="project" value="InterPro"/>
</dbReference>
<dbReference type="NCBIfam" id="NF006592">
    <property type="entry name" value="PRK09125.1"/>
    <property type="match status" value="1"/>
</dbReference>
<proteinExistence type="predicted"/>
<dbReference type="InterPro" id="IPR029319">
    <property type="entry name" value="DNA_ligase_OB"/>
</dbReference>
<evidence type="ECO:0000313" key="8">
    <source>
        <dbReference type="EMBL" id="RVT50397.1"/>
    </source>
</evidence>
<dbReference type="GO" id="GO:0006260">
    <property type="term" value="P:DNA replication"/>
    <property type="evidence" value="ECO:0007669"/>
    <property type="project" value="UniProtKB-KW"/>
</dbReference>
<dbReference type="PANTHER" id="PTHR47810">
    <property type="entry name" value="DNA LIGASE"/>
    <property type="match status" value="1"/>
</dbReference>
<keyword evidence="4" id="KW-0227">DNA damage</keyword>
<dbReference type="CDD" id="cd07896">
    <property type="entry name" value="Adenylation_kDNA_ligase_like"/>
    <property type="match status" value="1"/>
</dbReference>
<feature type="domain" description="ATP-dependent DNA ligase family profile" evidence="7">
    <location>
        <begin position="119"/>
        <end position="235"/>
    </location>
</feature>
<comment type="catalytic activity">
    <reaction evidence="6">
        <text>ATP + (deoxyribonucleotide)n-3'-hydroxyl + 5'-phospho-(deoxyribonucleotide)m = (deoxyribonucleotide)n+m + AMP + diphosphate.</text>
        <dbReference type="EC" id="6.5.1.1"/>
    </reaction>
</comment>
<dbReference type="Gene3D" id="3.30.1490.70">
    <property type="match status" value="1"/>
</dbReference>
<evidence type="ECO:0000256" key="2">
    <source>
        <dbReference type="ARBA" id="ARBA00022598"/>
    </source>
</evidence>
<dbReference type="CDD" id="cd08041">
    <property type="entry name" value="OBF_kDNA_ligase_like"/>
    <property type="match status" value="1"/>
</dbReference>
<dbReference type="SUPFAM" id="SSF50249">
    <property type="entry name" value="Nucleic acid-binding proteins"/>
    <property type="match status" value="1"/>
</dbReference>
<gene>
    <name evidence="8" type="ORF">ENE75_15395</name>
</gene>
<keyword evidence="2 8" id="KW-0436">Ligase</keyword>
<dbReference type="Gene3D" id="2.40.50.140">
    <property type="entry name" value="Nucleic acid-binding proteins"/>
    <property type="match status" value="1"/>
</dbReference>
<comment type="cofactor">
    <cofactor evidence="1">
        <name>a divalent metal cation</name>
        <dbReference type="ChEBI" id="CHEBI:60240"/>
    </cofactor>
</comment>
<dbReference type="GO" id="GO:0006310">
    <property type="term" value="P:DNA recombination"/>
    <property type="evidence" value="ECO:0007669"/>
    <property type="project" value="InterPro"/>
</dbReference>
<dbReference type="Pfam" id="PF14743">
    <property type="entry name" value="DNA_ligase_OB_2"/>
    <property type="match status" value="1"/>
</dbReference>
<dbReference type="PANTHER" id="PTHR47810:SF1">
    <property type="entry name" value="DNA LIGASE B"/>
    <property type="match status" value="1"/>
</dbReference>
<dbReference type="SUPFAM" id="SSF56091">
    <property type="entry name" value="DNA ligase/mRNA capping enzyme, catalytic domain"/>
    <property type="match status" value="1"/>
</dbReference>
<evidence type="ECO:0000256" key="1">
    <source>
        <dbReference type="ARBA" id="ARBA00001968"/>
    </source>
</evidence>
<dbReference type="InterPro" id="IPR012310">
    <property type="entry name" value="DNA_ligase_ATP-dep_cent"/>
</dbReference>
<evidence type="ECO:0000313" key="9">
    <source>
        <dbReference type="Proteomes" id="UP000288178"/>
    </source>
</evidence>
<sequence>MSLDRRRCLQCLAGLGLGMHGLVVAGGAPRASLMEARDAPDDVDPRGWLVSEKLDGVRAVWDGQALRFRSGAPIVAPGWFTAALPATPLDGELWAGRGRFETLVSTVRRQTPDDAAWDDVRYQLFDRPGAPDPFAARAAQLRDLVSQAGVSHLQAVAQMTLESPAALQRQLGRVVAQGGEGLMLHRATAHWRPGRSGDLLKLKPLADAEAVVLGYEPGRGRHAGRLGALAVQAPDGRRFRLGTGLSDAERDAPPPVGAVVTYTYRGLTEAGLPRFASFLRVRRVP</sequence>
<evidence type="ECO:0000256" key="6">
    <source>
        <dbReference type="ARBA" id="ARBA00034003"/>
    </source>
</evidence>
<dbReference type="Proteomes" id="UP000288178">
    <property type="component" value="Unassembled WGS sequence"/>
</dbReference>
<dbReference type="PROSITE" id="PS50160">
    <property type="entry name" value="DNA_LIGASE_A3"/>
    <property type="match status" value="1"/>
</dbReference>